<sequence>MKKINSVAIIFIAIVLSGCGKRDDVESAGNSLIEIHLPKQMHFRNAKVIRHLKEYIESDSSRQFPKVYQLLVEEKDFKTTITINSTIYYDALVRFSVVGYFLLDGNVVVVRSRLGSLYDQDAAFLQQLKDFLSANNISDAFFEEPGFTYDSQVWRVEIVDDSVSLEKGVRNPDVRYVGKIDFTLPK</sequence>
<name>A0ABS1L1P3_9BACT</name>
<keyword evidence="2" id="KW-1185">Reference proteome</keyword>
<dbReference type="EMBL" id="JAERRB010000016">
    <property type="protein sequence ID" value="MBL0745363.1"/>
    <property type="molecule type" value="Genomic_DNA"/>
</dbReference>
<reference evidence="1 2" key="1">
    <citation type="submission" date="2021-01" db="EMBL/GenBank/DDBJ databases">
        <title>Chryseolinea sp. Jin1 Genome sequencing and assembly.</title>
        <authorList>
            <person name="Kim I."/>
        </authorList>
    </citation>
    <scope>NUCLEOTIDE SEQUENCE [LARGE SCALE GENOMIC DNA]</scope>
    <source>
        <strain evidence="1 2">Jin1</strain>
    </source>
</reference>
<dbReference type="PROSITE" id="PS51257">
    <property type="entry name" value="PROKAR_LIPOPROTEIN"/>
    <property type="match status" value="1"/>
</dbReference>
<evidence type="ECO:0000313" key="1">
    <source>
        <dbReference type="EMBL" id="MBL0745363.1"/>
    </source>
</evidence>
<protein>
    <submittedName>
        <fullName evidence="1">Uncharacterized protein</fullName>
    </submittedName>
</protein>
<organism evidence="1 2">
    <name type="scientific">Chryseolinea lacunae</name>
    <dbReference type="NCBI Taxonomy" id="2801331"/>
    <lineage>
        <taxon>Bacteria</taxon>
        <taxon>Pseudomonadati</taxon>
        <taxon>Bacteroidota</taxon>
        <taxon>Cytophagia</taxon>
        <taxon>Cytophagales</taxon>
        <taxon>Fulvivirgaceae</taxon>
        <taxon>Chryseolinea</taxon>
    </lineage>
</organism>
<dbReference type="Proteomes" id="UP000613030">
    <property type="component" value="Unassembled WGS sequence"/>
</dbReference>
<proteinExistence type="predicted"/>
<comment type="caution">
    <text evidence="1">The sequence shown here is derived from an EMBL/GenBank/DDBJ whole genome shotgun (WGS) entry which is preliminary data.</text>
</comment>
<evidence type="ECO:0000313" key="2">
    <source>
        <dbReference type="Proteomes" id="UP000613030"/>
    </source>
</evidence>
<accession>A0ABS1L1P3</accession>
<gene>
    <name evidence="1" type="ORF">JI741_29295</name>
</gene>
<dbReference type="RefSeq" id="WP_202015763.1">
    <property type="nucleotide sequence ID" value="NZ_JAERRB010000016.1"/>
</dbReference>